<comment type="caution">
    <text evidence="1">The sequence shown here is derived from an EMBL/GenBank/DDBJ whole genome shotgun (WGS) entry which is preliminary data.</text>
</comment>
<protein>
    <submittedName>
        <fullName evidence="1">STAS domain-containing protein</fullName>
    </submittedName>
</protein>
<organism evidence="1 2">
    <name type="scientific">Streptomyces pratisoli</name>
    <dbReference type="NCBI Taxonomy" id="3139917"/>
    <lineage>
        <taxon>Bacteria</taxon>
        <taxon>Bacillati</taxon>
        <taxon>Actinomycetota</taxon>
        <taxon>Actinomycetes</taxon>
        <taxon>Kitasatosporales</taxon>
        <taxon>Streptomycetaceae</taxon>
        <taxon>Streptomyces</taxon>
    </lineage>
</organism>
<keyword evidence="2" id="KW-1185">Reference proteome</keyword>
<dbReference type="EMBL" id="JBBKAI010000002">
    <property type="protein sequence ID" value="MEJ8657730.1"/>
    <property type="molecule type" value="Genomic_DNA"/>
</dbReference>
<dbReference type="Proteomes" id="UP001375539">
    <property type="component" value="Unassembled WGS sequence"/>
</dbReference>
<evidence type="ECO:0000313" key="1">
    <source>
        <dbReference type="EMBL" id="MEJ8657730.1"/>
    </source>
</evidence>
<evidence type="ECO:0000313" key="2">
    <source>
        <dbReference type="Proteomes" id="UP001375539"/>
    </source>
</evidence>
<accession>A0ACC6QGU9</accession>
<name>A0ACC6QGU9_9ACTN</name>
<gene>
    <name evidence="1" type="ORF">WKI58_14555</name>
</gene>
<reference evidence="1" key="1">
    <citation type="submission" date="2024-03" db="EMBL/GenBank/DDBJ databases">
        <title>Novel Streptomyces species of biotechnological and ecological value are a feature of Machair soil.</title>
        <authorList>
            <person name="Prole J.R."/>
            <person name="Goodfellow M."/>
            <person name="Allenby N."/>
            <person name="Ward A.C."/>
        </authorList>
    </citation>
    <scope>NUCLEOTIDE SEQUENCE</scope>
    <source>
        <strain evidence="1">MS1.AVA.4</strain>
    </source>
</reference>
<sequence length="123" mass="13087">MMHLTVSSHRRDGWSVVTVAGELDIATAGLLGNHLEDVGSAHDPVRLIVDLSVLAFCDASGLRVLVDAHDAARRRCGELRLVCPDGMITYLLRITGLIDVIPVHATLPEALAATPSGLSVNRT</sequence>
<proteinExistence type="predicted"/>